<evidence type="ECO:0000313" key="5">
    <source>
        <dbReference type="Proteomes" id="UP000298663"/>
    </source>
</evidence>
<evidence type="ECO:0000256" key="3">
    <source>
        <dbReference type="SAM" id="SignalP"/>
    </source>
</evidence>
<feature type="signal peptide" evidence="3">
    <location>
        <begin position="1"/>
        <end position="21"/>
    </location>
</feature>
<keyword evidence="2" id="KW-0472">Membrane</keyword>
<keyword evidence="5" id="KW-1185">Reference proteome</keyword>
<gene>
    <name evidence="4" type="ORF">L596_011775</name>
</gene>
<protein>
    <recommendedName>
        <fullName evidence="6">Transmembrane protein</fullName>
    </recommendedName>
</protein>
<reference evidence="4 5" key="2">
    <citation type="journal article" date="2019" name="G3 (Bethesda)">
        <title>Hybrid Assembly of the Genome of the Entomopathogenic Nematode Steinernema carpocapsae Identifies the X-Chromosome.</title>
        <authorList>
            <person name="Serra L."/>
            <person name="Macchietto M."/>
            <person name="Macias-Munoz A."/>
            <person name="McGill C.J."/>
            <person name="Rodriguez I.M."/>
            <person name="Rodriguez B."/>
            <person name="Murad R."/>
            <person name="Mortazavi A."/>
        </authorList>
    </citation>
    <scope>NUCLEOTIDE SEQUENCE [LARGE SCALE GENOMIC DNA]</scope>
    <source>
        <strain evidence="4 5">ALL</strain>
    </source>
</reference>
<feature type="compositionally biased region" description="Low complexity" evidence="1">
    <location>
        <begin position="139"/>
        <end position="150"/>
    </location>
</feature>
<name>A0A4U5NV01_STECR</name>
<comment type="caution">
    <text evidence="4">The sequence shown here is derived from an EMBL/GenBank/DDBJ whole genome shotgun (WGS) entry which is preliminary data.</text>
</comment>
<feature type="chain" id="PRO_5020399312" description="Transmembrane protein" evidence="3">
    <location>
        <begin position="22"/>
        <end position="188"/>
    </location>
</feature>
<keyword evidence="2" id="KW-1133">Transmembrane helix</keyword>
<sequence length="188" mass="20531">MKRSGLFVFVAVFVLSVVVFAFSTNAAAIVKNVRTISTNETSPHRTSVNPVASVDLANADEISEKVWLFGLFSYDDDKDDDDDGDNDDKNDKNDKKSGSGHLYNFFIVGVIVVGILLCVCAVGFGVMYFNKEQSKKNGGRTTNGGRTVNGESVPGRVDMERRPLPPNLTMKSYGLPLVARTAARGRRF</sequence>
<evidence type="ECO:0008006" key="6">
    <source>
        <dbReference type="Google" id="ProtNLM"/>
    </source>
</evidence>
<dbReference type="AlphaFoldDB" id="A0A4U5NV01"/>
<dbReference type="EMBL" id="AZBU02000003">
    <property type="protein sequence ID" value="TKR87369.1"/>
    <property type="molecule type" value="Genomic_DNA"/>
</dbReference>
<feature type="region of interest" description="Disordered" evidence="1">
    <location>
        <begin position="134"/>
        <end position="165"/>
    </location>
</feature>
<reference evidence="4 5" key="1">
    <citation type="journal article" date="2015" name="Genome Biol.">
        <title>Comparative genomics of Steinernema reveals deeply conserved gene regulatory networks.</title>
        <authorList>
            <person name="Dillman A.R."/>
            <person name="Macchietto M."/>
            <person name="Porter C.F."/>
            <person name="Rogers A."/>
            <person name="Williams B."/>
            <person name="Antoshechkin I."/>
            <person name="Lee M.M."/>
            <person name="Goodwin Z."/>
            <person name="Lu X."/>
            <person name="Lewis E.E."/>
            <person name="Goodrich-Blair H."/>
            <person name="Stock S.P."/>
            <person name="Adams B.J."/>
            <person name="Sternberg P.W."/>
            <person name="Mortazavi A."/>
        </authorList>
    </citation>
    <scope>NUCLEOTIDE SEQUENCE [LARGE SCALE GENOMIC DNA]</scope>
    <source>
        <strain evidence="4 5">ALL</strain>
    </source>
</reference>
<accession>A0A4U5NV01</accession>
<evidence type="ECO:0000256" key="1">
    <source>
        <dbReference type="SAM" id="MobiDB-lite"/>
    </source>
</evidence>
<organism evidence="4 5">
    <name type="scientific">Steinernema carpocapsae</name>
    <name type="common">Entomopathogenic nematode</name>
    <dbReference type="NCBI Taxonomy" id="34508"/>
    <lineage>
        <taxon>Eukaryota</taxon>
        <taxon>Metazoa</taxon>
        <taxon>Ecdysozoa</taxon>
        <taxon>Nematoda</taxon>
        <taxon>Chromadorea</taxon>
        <taxon>Rhabditida</taxon>
        <taxon>Tylenchina</taxon>
        <taxon>Panagrolaimomorpha</taxon>
        <taxon>Strongyloidoidea</taxon>
        <taxon>Steinernematidae</taxon>
        <taxon>Steinernema</taxon>
    </lineage>
</organism>
<proteinExistence type="predicted"/>
<evidence type="ECO:0000313" key="4">
    <source>
        <dbReference type="EMBL" id="TKR87369.1"/>
    </source>
</evidence>
<dbReference type="Proteomes" id="UP000298663">
    <property type="component" value="Unassembled WGS sequence"/>
</dbReference>
<feature type="transmembrane region" description="Helical" evidence="2">
    <location>
        <begin position="102"/>
        <end position="129"/>
    </location>
</feature>
<evidence type="ECO:0000256" key="2">
    <source>
        <dbReference type="SAM" id="Phobius"/>
    </source>
</evidence>
<keyword evidence="3" id="KW-0732">Signal</keyword>
<keyword evidence="2" id="KW-0812">Transmembrane</keyword>